<keyword evidence="1" id="KW-1133">Transmembrane helix</keyword>
<reference evidence="2" key="1">
    <citation type="submission" date="2018-07" db="EMBL/GenBank/DDBJ databases">
        <authorList>
            <consortium name="Genoscope - CEA"/>
            <person name="William W."/>
        </authorList>
    </citation>
    <scope>NUCLEOTIDE SEQUENCE</scope>
    <source>
        <strain evidence="2">IK1</strain>
    </source>
</reference>
<dbReference type="AlphaFoldDB" id="A0A652ZT76"/>
<organism evidence="2">
    <name type="scientific">uncultured Spirochaetota bacterium</name>
    <dbReference type="NCBI Taxonomy" id="460511"/>
    <lineage>
        <taxon>Bacteria</taxon>
        <taxon>Pseudomonadati</taxon>
        <taxon>Spirochaetota</taxon>
        <taxon>environmental samples</taxon>
    </lineage>
</organism>
<dbReference type="EMBL" id="UPXP01000008">
    <property type="protein sequence ID" value="VBB38990.1"/>
    <property type="molecule type" value="Genomic_DNA"/>
</dbReference>
<evidence type="ECO:0000256" key="1">
    <source>
        <dbReference type="SAM" id="Phobius"/>
    </source>
</evidence>
<accession>A0A652ZT76</accession>
<sequence>MARFCWIISNRFARFYYRNQVLGYVLILFIITVLLLCLGYCSVQFLNKPFEGVQFRSIHAPENDGSVLVTYERYGEIFGRTFADKNAALAFAESIR</sequence>
<keyword evidence="1" id="KW-0812">Transmembrane</keyword>
<feature type="transmembrane region" description="Helical" evidence="1">
    <location>
        <begin position="21"/>
        <end position="46"/>
    </location>
</feature>
<evidence type="ECO:0000313" key="2">
    <source>
        <dbReference type="EMBL" id="VBB38990.1"/>
    </source>
</evidence>
<protein>
    <submittedName>
        <fullName evidence="2">Uncharacterized protein</fullName>
    </submittedName>
</protein>
<gene>
    <name evidence="2" type="ORF">TRIP_E160214</name>
</gene>
<name>A0A652ZT76_9SPIR</name>
<proteinExistence type="predicted"/>
<keyword evidence="1" id="KW-0472">Membrane</keyword>